<dbReference type="InterPro" id="IPR025327">
    <property type="entry name" value="DUF4233"/>
</dbReference>
<dbReference type="Proteomes" id="UP000533598">
    <property type="component" value="Unassembled WGS sequence"/>
</dbReference>
<evidence type="ECO:0000313" key="2">
    <source>
        <dbReference type="EMBL" id="MBB4676305.1"/>
    </source>
</evidence>
<evidence type="ECO:0000313" key="3">
    <source>
        <dbReference type="Proteomes" id="UP000533598"/>
    </source>
</evidence>
<protein>
    <recommendedName>
        <fullName evidence="4">DUF4233 domain-containing protein</fullName>
    </recommendedName>
</protein>
<keyword evidence="1" id="KW-0812">Transmembrane</keyword>
<organism evidence="2 3">
    <name type="scientific">Crossiella cryophila</name>
    <dbReference type="NCBI Taxonomy" id="43355"/>
    <lineage>
        <taxon>Bacteria</taxon>
        <taxon>Bacillati</taxon>
        <taxon>Actinomycetota</taxon>
        <taxon>Actinomycetes</taxon>
        <taxon>Pseudonocardiales</taxon>
        <taxon>Pseudonocardiaceae</taxon>
        <taxon>Crossiella</taxon>
    </lineage>
</organism>
<feature type="transmembrane region" description="Helical" evidence="1">
    <location>
        <begin position="77"/>
        <end position="109"/>
    </location>
</feature>
<dbReference type="EMBL" id="JACHMH010000001">
    <property type="protein sequence ID" value="MBB4676305.1"/>
    <property type="molecule type" value="Genomic_DNA"/>
</dbReference>
<reference evidence="2 3" key="1">
    <citation type="submission" date="2020-08" db="EMBL/GenBank/DDBJ databases">
        <title>Sequencing the genomes of 1000 actinobacteria strains.</title>
        <authorList>
            <person name="Klenk H.-P."/>
        </authorList>
    </citation>
    <scope>NUCLEOTIDE SEQUENCE [LARGE SCALE GENOMIC DNA]</scope>
    <source>
        <strain evidence="2 3">DSM 44230</strain>
    </source>
</reference>
<keyword evidence="1" id="KW-0472">Membrane</keyword>
<keyword evidence="3" id="KW-1185">Reference proteome</keyword>
<dbReference type="Pfam" id="PF14017">
    <property type="entry name" value="DUF4233"/>
    <property type="match status" value="1"/>
</dbReference>
<name>A0A7W7C888_9PSEU</name>
<dbReference type="AlphaFoldDB" id="A0A7W7C888"/>
<feature type="transmembrane region" description="Helical" evidence="1">
    <location>
        <begin position="20"/>
        <end position="39"/>
    </location>
</feature>
<evidence type="ECO:0000256" key="1">
    <source>
        <dbReference type="SAM" id="Phobius"/>
    </source>
</evidence>
<comment type="caution">
    <text evidence="2">The sequence shown here is derived from an EMBL/GenBank/DDBJ whole genome shotgun (WGS) entry which is preliminary data.</text>
</comment>
<keyword evidence="1" id="KW-1133">Transmembrane helix</keyword>
<accession>A0A7W7C888</accession>
<sequence>MSHGAPKPMKNPAKALRGIMMGTLIMEAIVVALALPVVAKLGGGIDTAGGVLVAVLAVAMLLSSGLIRFPWGVWVAVALQVAMIAAGAVVFTLGVLGVIFALIWAYLLWLRRELARSLAAAAAAEQG</sequence>
<gene>
    <name evidence="2" type="ORF">HNR67_002423</name>
</gene>
<dbReference type="RefSeq" id="WP_185002148.1">
    <property type="nucleotide sequence ID" value="NZ_BAAAUI010000029.1"/>
</dbReference>
<proteinExistence type="predicted"/>
<feature type="transmembrane region" description="Helical" evidence="1">
    <location>
        <begin position="51"/>
        <end position="71"/>
    </location>
</feature>
<evidence type="ECO:0008006" key="4">
    <source>
        <dbReference type="Google" id="ProtNLM"/>
    </source>
</evidence>